<keyword evidence="6" id="KW-0472">Membrane</keyword>
<dbReference type="GO" id="GO:0055052">
    <property type="term" value="C:ATP-binding cassette (ABC) transporter complex, substrate-binding subunit-containing"/>
    <property type="evidence" value="ECO:0007669"/>
    <property type="project" value="TreeGrafter"/>
</dbReference>
<evidence type="ECO:0000256" key="4">
    <source>
        <dbReference type="ARBA" id="ARBA00022741"/>
    </source>
</evidence>
<dbReference type="OrthoDB" id="9802264at2"/>
<evidence type="ECO:0000256" key="2">
    <source>
        <dbReference type="ARBA" id="ARBA00022448"/>
    </source>
</evidence>
<evidence type="ECO:0000256" key="1">
    <source>
        <dbReference type="ARBA" id="ARBA00005417"/>
    </source>
</evidence>
<proteinExistence type="inferred from homology"/>
<dbReference type="Pfam" id="PF00005">
    <property type="entry name" value="ABC_tran"/>
    <property type="match status" value="1"/>
</dbReference>
<dbReference type="AlphaFoldDB" id="A0A0M7B835"/>
<reference evidence="8 9" key="1">
    <citation type="submission" date="2015-09" db="EMBL/GenBank/DDBJ databases">
        <authorList>
            <person name="Jackson K.R."/>
            <person name="Lunt B.L."/>
            <person name="Fisher J.N.B."/>
            <person name="Gardner A.V."/>
            <person name="Bailey M.E."/>
            <person name="Deus L.M."/>
            <person name="Earl A.S."/>
            <person name="Gibby P.D."/>
            <person name="Hartmann K.A."/>
            <person name="Liu J.E."/>
            <person name="Manci A.M."/>
            <person name="Nielsen D.A."/>
            <person name="Solomon M.B."/>
            <person name="Breakwell D.P."/>
            <person name="Burnett S.H."/>
            <person name="Grose J.H."/>
        </authorList>
    </citation>
    <scope>NUCLEOTIDE SEQUENCE [LARGE SCALE GENOMIC DNA]</scope>
    <source>
        <strain evidence="8 9">CECT 7799</strain>
    </source>
</reference>
<evidence type="ECO:0000259" key="7">
    <source>
        <dbReference type="PROSITE" id="PS50893"/>
    </source>
</evidence>
<dbReference type="SMART" id="SM00382">
    <property type="entry name" value="AAA"/>
    <property type="match status" value="1"/>
</dbReference>
<dbReference type="GO" id="GO:0016887">
    <property type="term" value="F:ATP hydrolysis activity"/>
    <property type="evidence" value="ECO:0007669"/>
    <property type="project" value="InterPro"/>
</dbReference>
<dbReference type="GO" id="GO:0015408">
    <property type="term" value="F:ABC-type ferric iron transporter activity"/>
    <property type="evidence" value="ECO:0007669"/>
    <property type="project" value="InterPro"/>
</dbReference>
<comment type="similarity">
    <text evidence="1">Belongs to the ABC transporter superfamily.</text>
</comment>
<protein>
    <submittedName>
        <fullName evidence="8">Trehalose import ATP-binding protein SugC</fullName>
        <ecNumber evidence="8">3.6.3.-</ecNumber>
    </submittedName>
</protein>
<dbReference type="PANTHER" id="PTHR43875">
    <property type="entry name" value="MALTODEXTRIN IMPORT ATP-BINDING PROTEIN MSMX"/>
    <property type="match status" value="1"/>
</dbReference>
<dbReference type="CDD" id="cd03259">
    <property type="entry name" value="ABC_Carb_Solutes_like"/>
    <property type="match status" value="1"/>
</dbReference>
<keyword evidence="4" id="KW-0547">Nucleotide-binding</keyword>
<dbReference type="InterPro" id="IPR027417">
    <property type="entry name" value="P-loop_NTPase"/>
</dbReference>
<dbReference type="Gene3D" id="2.40.50.100">
    <property type="match status" value="1"/>
</dbReference>
<dbReference type="SUPFAM" id="SSF50331">
    <property type="entry name" value="MOP-like"/>
    <property type="match status" value="1"/>
</dbReference>
<dbReference type="PANTHER" id="PTHR43875:SF14">
    <property type="entry name" value="ABC TRANSPORTER ATP-BINDING PROTEIN"/>
    <property type="match status" value="1"/>
</dbReference>
<organism evidence="8 9">
    <name type="scientific">Jannaschia seosinensis</name>
    <dbReference type="NCBI Taxonomy" id="313367"/>
    <lineage>
        <taxon>Bacteria</taxon>
        <taxon>Pseudomonadati</taxon>
        <taxon>Pseudomonadota</taxon>
        <taxon>Alphaproteobacteria</taxon>
        <taxon>Rhodobacterales</taxon>
        <taxon>Roseobacteraceae</taxon>
        <taxon>Jannaschia</taxon>
    </lineage>
</organism>
<dbReference type="STRING" id="313367.JSE7799_01656"/>
<keyword evidence="3" id="KW-1003">Cell membrane</keyword>
<dbReference type="InterPro" id="IPR008995">
    <property type="entry name" value="Mo/tungstate-bd_C_term_dom"/>
</dbReference>
<evidence type="ECO:0000313" key="9">
    <source>
        <dbReference type="Proteomes" id="UP000049455"/>
    </source>
</evidence>
<evidence type="ECO:0000256" key="5">
    <source>
        <dbReference type="ARBA" id="ARBA00022840"/>
    </source>
</evidence>
<dbReference type="FunFam" id="3.40.50.300:FF:000042">
    <property type="entry name" value="Maltose/maltodextrin ABC transporter, ATP-binding protein"/>
    <property type="match status" value="1"/>
</dbReference>
<dbReference type="EMBL" id="CYPR01000102">
    <property type="protein sequence ID" value="CUH38937.1"/>
    <property type="molecule type" value="Genomic_DNA"/>
</dbReference>
<dbReference type="InterPro" id="IPR047641">
    <property type="entry name" value="ABC_transpr_MalK/UgpC-like"/>
</dbReference>
<dbReference type="RefSeq" id="WP_055663196.1">
    <property type="nucleotide sequence ID" value="NZ_CYPR01000102.1"/>
</dbReference>
<sequence length="360" mass="39572">MAQITLDDLAHSYHPNPSGPDDFALKQLDMTWRDGEAYALLGASGCGKSTLLNIISGLLHPSQGRILFGERDVTNAPTADRNIAQVFQFPVVYDTMSVRENLAFPLKNRGMAGQEIAERVQKVAAMIDMEAVLDRKARGLTADAKQKISLGRGMVREDVNALLFDEPLTVIDPHMKWELRTQLKKLHRDFGHTMIYVTHDQTEALTFADKVVVMHDGRVVQTGTPQDLFEKPAHTFVGYFIGSPGMNLFDADINGRTARIGDATLDLGRPYAASGRMQVGVRPEFVRVGTGGDGLPARIRRVEDVGRHKIVRLDVMGVETAAIVGEDATIPTDIDRVSFVPEGINVYADAWRVAPQGETP</sequence>
<dbReference type="Proteomes" id="UP000049455">
    <property type="component" value="Unassembled WGS sequence"/>
</dbReference>
<evidence type="ECO:0000313" key="8">
    <source>
        <dbReference type="EMBL" id="CUH38937.1"/>
    </source>
</evidence>
<dbReference type="InterPro" id="IPR003593">
    <property type="entry name" value="AAA+_ATPase"/>
</dbReference>
<accession>A0A0M7B835</accession>
<dbReference type="EC" id="3.6.3.-" evidence="8"/>
<keyword evidence="9" id="KW-1185">Reference proteome</keyword>
<dbReference type="PROSITE" id="PS50893">
    <property type="entry name" value="ABC_TRANSPORTER_2"/>
    <property type="match status" value="1"/>
</dbReference>
<dbReference type="InterPro" id="IPR015853">
    <property type="entry name" value="ABC_transpr_FbpC"/>
</dbReference>
<evidence type="ECO:0000256" key="3">
    <source>
        <dbReference type="ARBA" id="ARBA00022475"/>
    </source>
</evidence>
<dbReference type="InterPro" id="IPR003439">
    <property type="entry name" value="ABC_transporter-like_ATP-bd"/>
</dbReference>
<dbReference type="Gene3D" id="3.40.50.300">
    <property type="entry name" value="P-loop containing nucleotide triphosphate hydrolases"/>
    <property type="match status" value="1"/>
</dbReference>
<dbReference type="GO" id="GO:0005524">
    <property type="term" value="F:ATP binding"/>
    <property type="evidence" value="ECO:0007669"/>
    <property type="project" value="UniProtKB-KW"/>
</dbReference>
<name>A0A0M7B835_9RHOB</name>
<keyword evidence="5 8" id="KW-0067">ATP-binding</keyword>
<keyword evidence="2" id="KW-0813">Transport</keyword>
<evidence type="ECO:0000256" key="6">
    <source>
        <dbReference type="ARBA" id="ARBA00023136"/>
    </source>
</evidence>
<feature type="domain" description="ABC transporter" evidence="7">
    <location>
        <begin position="4"/>
        <end position="241"/>
    </location>
</feature>
<keyword evidence="8" id="KW-0378">Hydrolase</keyword>
<dbReference type="SUPFAM" id="SSF52540">
    <property type="entry name" value="P-loop containing nucleoside triphosphate hydrolases"/>
    <property type="match status" value="1"/>
</dbReference>
<gene>
    <name evidence="8" type="primary">sugC</name>
    <name evidence="8" type="ORF">JSE7799_01656</name>
</gene>